<feature type="transmembrane region" description="Helical" evidence="1">
    <location>
        <begin position="80"/>
        <end position="97"/>
    </location>
</feature>
<feature type="transmembrane region" description="Helical" evidence="1">
    <location>
        <begin position="12"/>
        <end position="34"/>
    </location>
</feature>
<dbReference type="OrthoDB" id="670562at2"/>
<comment type="caution">
    <text evidence="2">The sequence shown here is derived from an EMBL/GenBank/DDBJ whole genome shotgun (WGS) entry which is preliminary data.</text>
</comment>
<evidence type="ECO:0000313" key="2">
    <source>
        <dbReference type="EMBL" id="EIM73597.1"/>
    </source>
</evidence>
<dbReference type="PATRIC" id="fig|1189611.3.peg.3139"/>
<dbReference type="AlphaFoldDB" id="I5BVJ5"/>
<proteinExistence type="predicted"/>
<dbReference type="Proteomes" id="UP000004622">
    <property type="component" value="Unassembled WGS sequence"/>
</dbReference>
<feature type="transmembrane region" description="Helical" evidence="1">
    <location>
        <begin position="54"/>
        <end position="74"/>
    </location>
</feature>
<dbReference type="RefSeq" id="WP_007009446.1">
    <property type="nucleotide sequence ID" value="NZ_AJXZ01000038.1"/>
</dbReference>
<sequence length="132" mass="14279">MATGLLKLETATLLICGFYNLGFAAFHAAFWSLFGWPARLRPSGTINAAITQTLNVVLTYCFLLYGGTLAWVALGSIDPHPFILISGAGFWLLRTVLQPVLFSMRDRRSVGITIIFLAGFAIHAAGVIFAVS</sequence>
<dbReference type="EMBL" id="AJXZ01000038">
    <property type="protein sequence ID" value="EIM73597.1"/>
    <property type="molecule type" value="Genomic_DNA"/>
</dbReference>
<keyword evidence="1" id="KW-1133">Transmembrane helix</keyword>
<name>I5BVJ5_9HYPH</name>
<feature type="transmembrane region" description="Helical" evidence="1">
    <location>
        <begin position="109"/>
        <end position="131"/>
    </location>
</feature>
<protein>
    <submittedName>
        <fullName evidence="2">Uncharacterized protein</fullName>
    </submittedName>
</protein>
<keyword evidence="1" id="KW-0812">Transmembrane</keyword>
<reference evidence="2 3" key="1">
    <citation type="journal article" date="2012" name="J. Bacteriol.">
        <title>Genome Sequence of Nitratireductor aquibiodomus Strain RA22.</title>
        <authorList>
            <person name="Singh A."/>
            <person name="Jangir P.K."/>
            <person name="Kumari C."/>
            <person name="Sharma R."/>
        </authorList>
    </citation>
    <scope>NUCLEOTIDE SEQUENCE [LARGE SCALE GENOMIC DNA]</scope>
    <source>
        <strain evidence="2 3">RA22</strain>
    </source>
</reference>
<gene>
    <name evidence="2" type="ORF">A33O_15531</name>
</gene>
<organism evidence="2 3">
    <name type="scientific">Nitratireductor aquibiodomus RA22</name>
    <dbReference type="NCBI Taxonomy" id="1189611"/>
    <lineage>
        <taxon>Bacteria</taxon>
        <taxon>Pseudomonadati</taxon>
        <taxon>Pseudomonadota</taxon>
        <taxon>Alphaproteobacteria</taxon>
        <taxon>Hyphomicrobiales</taxon>
        <taxon>Phyllobacteriaceae</taxon>
        <taxon>Nitratireductor</taxon>
    </lineage>
</organism>
<evidence type="ECO:0000313" key="3">
    <source>
        <dbReference type="Proteomes" id="UP000004622"/>
    </source>
</evidence>
<keyword evidence="1" id="KW-0472">Membrane</keyword>
<evidence type="ECO:0000256" key="1">
    <source>
        <dbReference type="SAM" id="Phobius"/>
    </source>
</evidence>
<accession>I5BVJ5</accession>